<accession>A0A8X6X7V9</accession>
<dbReference type="EMBL" id="BMAV01006103">
    <property type="protein sequence ID" value="GFY47787.1"/>
    <property type="molecule type" value="Genomic_DNA"/>
</dbReference>
<keyword evidence="1" id="KW-0547">Nucleotide-binding</keyword>
<evidence type="ECO:0000313" key="1">
    <source>
        <dbReference type="EMBL" id="GFY47787.1"/>
    </source>
</evidence>
<proteinExistence type="predicted"/>
<keyword evidence="1" id="KW-0378">Hydrolase</keyword>
<dbReference type="AlphaFoldDB" id="A0A8X6X7V9"/>
<protein>
    <submittedName>
        <fullName evidence="1">ATP-dependent DNA helicase</fullName>
    </submittedName>
</protein>
<gene>
    <name evidence="1" type="primary">AVEN_184278_1</name>
    <name evidence="1" type="ORF">TNIN_276621</name>
</gene>
<dbReference type="GO" id="GO:0004386">
    <property type="term" value="F:helicase activity"/>
    <property type="evidence" value="ECO:0007669"/>
    <property type="project" value="UniProtKB-KW"/>
</dbReference>
<evidence type="ECO:0000313" key="2">
    <source>
        <dbReference type="Proteomes" id="UP000886998"/>
    </source>
</evidence>
<name>A0A8X6X7V9_9ARAC</name>
<sequence length="85" mass="10105">MNTRNPEKRYRMIKYNEVGQAEGFAANIFECYKIRPLGVVHGYNFNTMSLMTFAMLFEPYFLIRSENSIEIKTLTKKRQQEREGN</sequence>
<reference evidence="1" key="1">
    <citation type="submission" date="2020-08" db="EMBL/GenBank/DDBJ databases">
        <title>Multicomponent nature underlies the extraordinary mechanical properties of spider dragline silk.</title>
        <authorList>
            <person name="Kono N."/>
            <person name="Nakamura H."/>
            <person name="Mori M."/>
            <person name="Yoshida Y."/>
            <person name="Ohtoshi R."/>
            <person name="Malay A.D."/>
            <person name="Moran D.A.P."/>
            <person name="Tomita M."/>
            <person name="Numata K."/>
            <person name="Arakawa K."/>
        </authorList>
    </citation>
    <scope>NUCLEOTIDE SEQUENCE</scope>
</reference>
<keyword evidence="1" id="KW-0347">Helicase</keyword>
<keyword evidence="2" id="KW-1185">Reference proteome</keyword>
<dbReference type="OrthoDB" id="10383428at2759"/>
<keyword evidence="1" id="KW-0067">ATP-binding</keyword>
<comment type="caution">
    <text evidence="1">The sequence shown here is derived from an EMBL/GenBank/DDBJ whole genome shotgun (WGS) entry which is preliminary data.</text>
</comment>
<organism evidence="1 2">
    <name type="scientific">Trichonephila inaurata madagascariensis</name>
    <dbReference type="NCBI Taxonomy" id="2747483"/>
    <lineage>
        <taxon>Eukaryota</taxon>
        <taxon>Metazoa</taxon>
        <taxon>Ecdysozoa</taxon>
        <taxon>Arthropoda</taxon>
        <taxon>Chelicerata</taxon>
        <taxon>Arachnida</taxon>
        <taxon>Araneae</taxon>
        <taxon>Araneomorphae</taxon>
        <taxon>Entelegynae</taxon>
        <taxon>Araneoidea</taxon>
        <taxon>Nephilidae</taxon>
        <taxon>Trichonephila</taxon>
        <taxon>Trichonephila inaurata</taxon>
    </lineage>
</organism>
<dbReference type="Proteomes" id="UP000886998">
    <property type="component" value="Unassembled WGS sequence"/>
</dbReference>